<evidence type="ECO:0000313" key="3">
    <source>
        <dbReference type="EMBL" id="MDQ2070813.1"/>
    </source>
</evidence>
<keyword evidence="2" id="KW-0472">Membrane</keyword>
<feature type="transmembrane region" description="Helical" evidence="2">
    <location>
        <begin position="44"/>
        <end position="65"/>
    </location>
</feature>
<evidence type="ECO:0000256" key="1">
    <source>
        <dbReference type="SAM" id="MobiDB-lite"/>
    </source>
</evidence>
<feature type="region of interest" description="Disordered" evidence="1">
    <location>
        <begin position="412"/>
        <end position="434"/>
    </location>
</feature>
<organism evidence="3 4">
    <name type="scientific">Natronospira bacteriovora</name>
    <dbReference type="NCBI Taxonomy" id="3069753"/>
    <lineage>
        <taxon>Bacteria</taxon>
        <taxon>Pseudomonadati</taxon>
        <taxon>Pseudomonadota</taxon>
        <taxon>Gammaproteobacteria</taxon>
        <taxon>Natronospirales</taxon>
        <taxon>Natronospiraceae</taxon>
        <taxon>Natronospira</taxon>
    </lineage>
</organism>
<dbReference type="Gene3D" id="1.25.40.10">
    <property type="entry name" value="Tetratricopeptide repeat domain"/>
    <property type="match status" value="1"/>
</dbReference>
<comment type="caution">
    <text evidence="3">The sequence shown here is derived from an EMBL/GenBank/DDBJ whole genome shotgun (WGS) entry which is preliminary data.</text>
</comment>
<feature type="transmembrane region" description="Helical" evidence="2">
    <location>
        <begin position="182"/>
        <end position="206"/>
    </location>
</feature>
<dbReference type="EMBL" id="JAVDDT010000011">
    <property type="protein sequence ID" value="MDQ2070813.1"/>
    <property type="molecule type" value="Genomic_DNA"/>
</dbReference>
<name>A0ABU0WAL6_9GAMM</name>
<protein>
    <recommendedName>
        <fullName evidence="5">Tetratricopeptide repeat protein</fullName>
    </recommendedName>
</protein>
<feature type="transmembrane region" description="Helical" evidence="2">
    <location>
        <begin position="95"/>
        <end position="121"/>
    </location>
</feature>
<dbReference type="Proteomes" id="UP001239019">
    <property type="component" value="Unassembled WGS sequence"/>
</dbReference>
<dbReference type="SUPFAM" id="SSF48452">
    <property type="entry name" value="TPR-like"/>
    <property type="match status" value="1"/>
</dbReference>
<reference evidence="3 4" key="1">
    <citation type="submission" date="2023-08" db="EMBL/GenBank/DDBJ databases">
        <title>Whole-genome sequencing of halo(alkali)philic microorganisms from hypersaline lakes.</title>
        <authorList>
            <person name="Sorokin D.Y."/>
            <person name="Abbas B."/>
            <person name="Merkel A.Y."/>
        </authorList>
    </citation>
    <scope>NUCLEOTIDE SEQUENCE [LARGE SCALE GENOMIC DNA]</scope>
    <source>
        <strain evidence="3 4">AB-CW4</strain>
    </source>
</reference>
<feature type="transmembrane region" description="Helical" evidence="2">
    <location>
        <begin position="127"/>
        <end position="146"/>
    </location>
</feature>
<proteinExistence type="predicted"/>
<evidence type="ECO:0000313" key="4">
    <source>
        <dbReference type="Proteomes" id="UP001239019"/>
    </source>
</evidence>
<keyword evidence="2" id="KW-1133">Transmembrane helix</keyword>
<accession>A0ABU0WAL6</accession>
<sequence length="434" mass="48565">MALLDDENRIPRVWERLPRIFAYPFHSACLTSLGLFALLYGVGIFLPLIGFLLVLVAYVGLYKFAADCLEATARGWMEPPEIQSANTSWMLAKQFLLLFGLILLVVAVAIATGSMLLTALVGLAVGFAWPAAIMIVVMTNSLLYALNPLAWFNVIRRIGWAYFIAVLLLMMLSLSQTMAEGLMAWLAGYGWLGAVGLFLVGGYFLIASFHLMGYLVYENHEALGVEVDGEGVDKRREGKQVSVPATPALQEAEERIRQGDTDGAIAHLRTTLNQGGLPEEHERYRKLLSLQGRKEELLEHGREYISILLYGHEDEKKAMLVMKECLQLDPNFRPKEARTVLDLAQVMDRFADHESVIKLTNGFAQQHPKHPDVAENYYLAARALWFGRGKDEQALKILGQLIRRFPEHEKRGEMERLASQISEGPLTSPKPKPA</sequence>
<evidence type="ECO:0008006" key="5">
    <source>
        <dbReference type="Google" id="ProtNLM"/>
    </source>
</evidence>
<feature type="transmembrane region" description="Helical" evidence="2">
    <location>
        <begin position="20"/>
        <end position="38"/>
    </location>
</feature>
<keyword evidence="4" id="KW-1185">Reference proteome</keyword>
<keyword evidence="2" id="KW-0812">Transmembrane</keyword>
<feature type="transmembrane region" description="Helical" evidence="2">
    <location>
        <begin position="158"/>
        <end position="176"/>
    </location>
</feature>
<gene>
    <name evidence="3" type="ORF">RBH19_13125</name>
</gene>
<evidence type="ECO:0000256" key="2">
    <source>
        <dbReference type="SAM" id="Phobius"/>
    </source>
</evidence>
<dbReference type="RefSeq" id="WP_306729310.1">
    <property type="nucleotide sequence ID" value="NZ_JAVDDT010000011.1"/>
</dbReference>
<dbReference type="InterPro" id="IPR011990">
    <property type="entry name" value="TPR-like_helical_dom_sf"/>
</dbReference>